<dbReference type="PANTHER" id="PTHR30483:SF37">
    <property type="entry name" value="ABC TRANSPORTER SUBSTRATE-BINDING PROTEIN"/>
    <property type="match status" value="1"/>
</dbReference>
<dbReference type="Gene3D" id="3.40.50.2300">
    <property type="match status" value="2"/>
</dbReference>
<protein>
    <submittedName>
        <fullName evidence="6">Branched-chain amino acid transport system substrate-binding protein</fullName>
    </submittedName>
</protein>
<name>A0A840Y235_9PROT</name>
<dbReference type="InterPro" id="IPR051010">
    <property type="entry name" value="BCAA_transport"/>
</dbReference>
<evidence type="ECO:0000313" key="6">
    <source>
        <dbReference type="EMBL" id="MBB5688702.1"/>
    </source>
</evidence>
<dbReference type="Pfam" id="PF13458">
    <property type="entry name" value="Peripla_BP_6"/>
    <property type="match status" value="1"/>
</dbReference>
<feature type="signal peptide" evidence="4">
    <location>
        <begin position="1"/>
        <end position="27"/>
    </location>
</feature>
<dbReference type="InterPro" id="IPR028082">
    <property type="entry name" value="Peripla_BP_I"/>
</dbReference>
<comment type="caution">
    <text evidence="6">The sequence shown here is derived from an EMBL/GenBank/DDBJ whole genome shotgun (WGS) entry which is preliminary data.</text>
</comment>
<evidence type="ECO:0000256" key="3">
    <source>
        <dbReference type="ARBA" id="ARBA00022970"/>
    </source>
</evidence>
<dbReference type="CDD" id="cd06340">
    <property type="entry name" value="PBP1_ABC_ligand_binding-like"/>
    <property type="match status" value="1"/>
</dbReference>
<sequence length="407" mass="42547">MRAIRRRPLLAGLAGAVMAPAVARAQAQEIRLGALFPFSGGLALLGDESFRGLELAVEERNAAGGAAGRPLRLIRGDASDQAQATAEVRRLMTAERAAVVFGTAASSLSVAATQAAELQAVPYFELGAVADAVTERGFRSVFRTGPRASGYGMVTATAIEQAIAPALGAEARALRIAILHEESMDGQAIAQAQETELRARGLQLIERIAAATRPADLAAALQRLRAANAEILLHTAIRSDIAPFFRTMEEAAWRPRLVIGAGAAYALADTARAIGPAFEGVLSVEVTPLAVGDRFAPGAQAFQEAYKRRHGADPRSGHSLVNYAGAIVALDAIHRAGGTDRERLHAAVLATDIPDGGTAAGWGARFDEKGQNIRALPVLSQWQDGRIAAVFPALAAVAPLRPRMGTG</sequence>
<accession>A0A840Y235</accession>
<dbReference type="InterPro" id="IPR028081">
    <property type="entry name" value="Leu-bd"/>
</dbReference>
<feature type="domain" description="Leucine-binding protein" evidence="5">
    <location>
        <begin position="29"/>
        <end position="379"/>
    </location>
</feature>
<keyword evidence="3" id="KW-0813">Transport</keyword>
<proteinExistence type="inferred from homology"/>
<dbReference type="Proteomes" id="UP000562254">
    <property type="component" value="Unassembled WGS sequence"/>
</dbReference>
<dbReference type="RefSeq" id="WP_184481585.1">
    <property type="nucleotide sequence ID" value="NZ_JAAEDJ010000013.1"/>
</dbReference>
<evidence type="ECO:0000256" key="4">
    <source>
        <dbReference type="SAM" id="SignalP"/>
    </source>
</evidence>
<feature type="chain" id="PRO_5032510119" evidence="4">
    <location>
        <begin position="28"/>
        <end position="407"/>
    </location>
</feature>
<evidence type="ECO:0000256" key="1">
    <source>
        <dbReference type="ARBA" id="ARBA00010062"/>
    </source>
</evidence>
<comment type="similarity">
    <text evidence="1">Belongs to the leucine-binding protein family.</text>
</comment>
<reference evidence="6 7" key="1">
    <citation type="submission" date="2020-08" db="EMBL/GenBank/DDBJ databases">
        <title>Genomic Encyclopedia of Type Strains, Phase IV (KMG-IV): sequencing the most valuable type-strain genomes for metagenomic binning, comparative biology and taxonomic classification.</title>
        <authorList>
            <person name="Goeker M."/>
        </authorList>
    </citation>
    <scope>NUCLEOTIDE SEQUENCE [LARGE SCALE GENOMIC DNA]</scope>
    <source>
        <strain evidence="6 7">DSM 25895</strain>
    </source>
</reference>
<dbReference type="SUPFAM" id="SSF53822">
    <property type="entry name" value="Periplasmic binding protein-like I"/>
    <property type="match status" value="1"/>
</dbReference>
<evidence type="ECO:0000313" key="7">
    <source>
        <dbReference type="Proteomes" id="UP000562254"/>
    </source>
</evidence>
<dbReference type="EMBL" id="JACIJE010000002">
    <property type="protein sequence ID" value="MBB5688702.1"/>
    <property type="molecule type" value="Genomic_DNA"/>
</dbReference>
<evidence type="ECO:0000256" key="2">
    <source>
        <dbReference type="ARBA" id="ARBA00022729"/>
    </source>
</evidence>
<keyword evidence="2 4" id="KW-0732">Signal</keyword>
<gene>
    <name evidence="6" type="ORF">FHS88_000818</name>
</gene>
<evidence type="ECO:0000259" key="5">
    <source>
        <dbReference type="Pfam" id="PF13458"/>
    </source>
</evidence>
<dbReference type="GO" id="GO:0006865">
    <property type="term" value="P:amino acid transport"/>
    <property type="evidence" value="ECO:0007669"/>
    <property type="project" value="UniProtKB-KW"/>
</dbReference>
<organism evidence="6 7">
    <name type="scientific">Neoroseomonas alkaliterrae</name>
    <dbReference type="NCBI Taxonomy" id="1452450"/>
    <lineage>
        <taxon>Bacteria</taxon>
        <taxon>Pseudomonadati</taxon>
        <taxon>Pseudomonadota</taxon>
        <taxon>Alphaproteobacteria</taxon>
        <taxon>Acetobacterales</taxon>
        <taxon>Acetobacteraceae</taxon>
        <taxon>Neoroseomonas</taxon>
    </lineage>
</organism>
<keyword evidence="7" id="KW-1185">Reference proteome</keyword>
<dbReference type="PANTHER" id="PTHR30483">
    <property type="entry name" value="LEUCINE-SPECIFIC-BINDING PROTEIN"/>
    <property type="match status" value="1"/>
</dbReference>
<keyword evidence="3" id="KW-0029">Amino-acid transport</keyword>
<dbReference type="AlphaFoldDB" id="A0A840Y235"/>